<comment type="caution">
    <text evidence="1">The sequence shown here is derived from an EMBL/GenBank/DDBJ whole genome shotgun (WGS) entry which is preliminary data.</text>
</comment>
<dbReference type="AlphaFoldDB" id="A0AAV9QWP9"/>
<proteinExistence type="predicted"/>
<dbReference type="Proteomes" id="UP001311232">
    <property type="component" value="Unassembled WGS sequence"/>
</dbReference>
<sequence>MSESESAYYKVQVGECKVLANSFYRTAPHPCGPMISGHGSFRVGQKGQIGIRKQQLSELSRRQKDDLDLWTMSVKVKDLVAFKSVRSPSDSVLMETFGA</sequence>
<protein>
    <submittedName>
        <fullName evidence="1">Uncharacterized protein</fullName>
    </submittedName>
</protein>
<organism evidence="1 2">
    <name type="scientific">Crenichthys baileyi</name>
    <name type="common">White River springfish</name>
    <dbReference type="NCBI Taxonomy" id="28760"/>
    <lineage>
        <taxon>Eukaryota</taxon>
        <taxon>Metazoa</taxon>
        <taxon>Chordata</taxon>
        <taxon>Craniata</taxon>
        <taxon>Vertebrata</taxon>
        <taxon>Euteleostomi</taxon>
        <taxon>Actinopterygii</taxon>
        <taxon>Neopterygii</taxon>
        <taxon>Teleostei</taxon>
        <taxon>Neoteleostei</taxon>
        <taxon>Acanthomorphata</taxon>
        <taxon>Ovalentaria</taxon>
        <taxon>Atherinomorphae</taxon>
        <taxon>Cyprinodontiformes</taxon>
        <taxon>Goodeidae</taxon>
        <taxon>Crenichthys</taxon>
    </lineage>
</organism>
<evidence type="ECO:0000313" key="2">
    <source>
        <dbReference type="Proteomes" id="UP001311232"/>
    </source>
</evidence>
<evidence type="ECO:0000313" key="1">
    <source>
        <dbReference type="EMBL" id="KAK5600757.1"/>
    </source>
</evidence>
<dbReference type="EMBL" id="JAHHUM010002796">
    <property type="protein sequence ID" value="KAK5600757.1"/>
    <property type="molecule type" value="Genomic_DNA"/>
</dbReference>
<accession>A0AAV9QWP9</accession>
<keyword evidence="2" id="KW-1185">Reference proteome</keyword>
<reference evidence="1 2" key="1">
    <citation type="submission" date="2021-06" db="EMBL/GenBank/DDBJ databases">
        <authorList>
            <person name="Palmer J.M."/>
        </authorList>
    </citation>
    <scope>NUCLEOTIDE SEQUENCE [LARGE SCALE GENOMIC DNA]</scope>
    <source>
        <strain evidence="1 2">MEX-2019</strain>
        <tissue evidence="1">Muscle</tissue>
    </source>
</reference>
<name>A0AAV9QWP9_9TELE</name>
<gene>
    <name evidence="1" type="ORF">CRENBAI_010610</name>
</gene>